<dbReference type="SMART" id="SM00105">
    <property type="entry name" value="ArfGap"/>
    <property type="match status" value="1"/>
</dbReference>
<dbReference type="SUPFAM" id="SSF57863">
    <property type="entry name" value="ArfGap/RecO-like zinc finger"/>
    <property type="match status" value="1"/>
</dbReference>
<feature type="region of interest" description="Disordered" evidence="6">
    <location>
        <begin position="136"/>
        <end position="258"/>
    </location>
</feature>
<dbReference type="Gene3D" id="1.10.220.150">
    <property type="entry name" value="Arf GTPase activating protein"/>
    <property type="match status" value="1"/>
</dbReference>
<evidence type="ECO:0000256" key="5">
    <source>
        <dbReference type="PROSITE-ProRule" id="PRU00288"/>
    </source>
</evidence>
<dbReference type="GO" id="GO:0005737">
    <property type="term" value="C:cytoplasm"/>
    <property type="evidence" value="ECO:0007669"/>
    <property type="project" value="TreeGrafter"/>
</dbReference>
<evidence type="ECO:0000256" key="4">
    <source>
        <dbReference type="ARBA" id="ARBA00022833"/>
    </source>
</evidence>
<dbReference type="GO" id="GO:0005096">
    <property type="term" value="F:GTPase activator activity"/>
    <property type="evidence" value="ECO:0007669"/>
    <property type="project" value="UniProtKB-KW"/>
</dbReference>
<organism evidence="8">
    <name type="scientific">Trypanosoma congolense (strain IL3000)</name>
    <dbReference type="NCBI Taxonomy" id="1068625"/>
    <lineage>
        <taxon>Eukaryota</taxon>
        <taxon>Discoba</taxon>
        <taxon>Euglenozoa</taxon>
        <taxon>Kinetoplastea</taxon>
        <taxon>Metakinetoplastina</taxon>
        <taxon>Trypanosomatida</taxon>
        <taxon>Trypanosomatidae</taxon>
        <taxon>Trypanosoma</taxon>
        <taxon>Nannomonas</taxon>
    </lineage>
</organism>
<evidence type="ECO:0000259" key="7">
    <source>
        <dbReference type="PROSITE" id="PS50115"/>
    </source>
</evidence>
<dbReference type="EMBL" id="HE575324">
    <property type="protein sequence ID" value="CCC95489.1"/>
    <property type="molecule type" value="Genomic_DNA"/>
</dbReference>
<dbReference type="PANTHER" id="PTHR45705:SF1">
    <property type="entry name" value="FI20236P1"/>
    <property type="match status" value="1"/>
</dbReference>
<evidence type="ECO:0000256" key="2">
    <source>
        <dbReference type="ARBA" id="ARBA00022723"/>
    </source>
</evidence>
<accession>G0V1G8</accession>
<dbReference type="InterPro" id="IPR037278">
    <property type="entry name" value="ARFGAP/RecO"/>
</dbReference>
<sequence length="292" mass="31357">MSQANAAQKRRLDALLRIPENKVCFECLENQPRWASTNLGVFLCLRCAGLHRSAGTHVSKVRSATMDTWEEDMIRRCERIGNARGRLLYEYNMPDSARPNASTNGAVAERLIREKYEHKRYFNVQYEALLRSFMSEAPPPASESSKDEKYSAETPMQRSGVQPSFPSPLLENPSNGARAAPGAASSKPNQSGSGISIDDLFGSSASAPQWAPLRMGTSPAQSGQGHPPQGLGASPPPLGPDGFGTPVPVHSQSPAAGAKGGRLCPFLPPPLCRDPRPCTAHGVPQVPVADFS</sequence>
<evidence type="ECO:0000256" key="6">
    <source>
        <dbReference type="SAM" id="MobiDB-lite"/>
    </source>
</evidence>
<dbReference type="VEuPathDB" id="TriTrypDB:TcIL3000.11.9540"/>
<dbReference type="InterPro" id="IPR038508">
    <property type="entry name" value="ArfGAP_dom_sf"/>
</dbReference>
<dbReference type="Pfam" id="PF01412">
    <property type="entry name" value="ArfGap"/>
    <property type="match status" value="1"/>
</dbReference>
<feature type="domain" description="Arf-GAP" evidence="7">
    <location>
        <begin position="9"/>
        <end position="131"/>
    </location>
</feature>
<dbReference type="PANTHER" id="PTHR45705">
    <property type="entry name" value="FI20236P1"/>
    <property type="match status" value="1"/>
</dbReference>
<reference evidence="8" key="1">
    <citation type="journal article" date="2012" name="Proc. Natl. Acad. Sci. U.S.A.">
        <title>Antigenic diversity is generated by distinct evolutionary mechanisms in African trypanosome species.</title>
        <authorList>
            <person name="Jackson A.P."/>
            <person name="Berry A."/>
            <person name="Aslett M."/>
            <person name="Allison H.C."/>
            <person name="Burton P."/>
            <person name="Vavrova-Anderson J."/>
            <person name="Brown R."/>
            <person name="Browne H."/>
            <person name="Corton N."/>
            <person name="Hauser H."/>
            <person name="Gamble J."/>
            <person name="Gilderthorp R."/>
            <person name="Marcello L."/>
            <person name="McQuillan J."/>
            <person name="Otto T.D."/>
            <person name="Quail M.A."/>
            <person name="Sanders M.J."/>
            <person name="van Tonder A."/>
            <person name="Ginger M.L."/>
            <person name="Field M.C."/>
            <person name="Barry J.D."/>
            <person name="Hertz-Fowler C."/>
            <person name="Berriman M."/>
        </authorList>
    </citation>
    <scope>NUCLEOTIDE SEQUENCE</scope>
    <source>
        <strain evidence="8">IL3000</strain>
    </source>
</reference>
<gene>
    <name evidence="8" type="ORF">TCIL3000_11_9540</name>
</gene>
<evidence type="ECO:0000313" key="8">
    <source>
        <dbReference type="EMBL" id="CCC95489.1"/>
    </source>
</evidence>
<evidence type="ECO:0000256" key="1">
    <source>
        <dbReference type="ARBA" id="ARBA00022468"/>
    </source>
</evidence>
<dbReference type="InterPro" id="IPR001164">
    <property type="entry name" value="ArfGAP_dom"/>
</dbReference>
<name>G0V1G8_TRYCI</name>
<dbReference type="GO" id="GO:0008270">
    <property type="term" value="F:zinc ion binding"/>
    <property type="evidence" value="ECO:0007669"/>
    <property type="project" value="UniProtKB-KW"/>
</dbReference>
<feature type="compositionally biased region" description="Polar residues" evidence="6">
    <location>
        <begin position="154"/>
        <end position="164"/>
    </location>
</feature>
<evidence type="ECO:0000256" key="3">
    <source>
        <dbReference type="ARBA" id="ARBA00022771"/>
    </source>
</evidence>
<dbReference type="InterPro" id="IPR051718">
    <property type="entry name" value="ARF_GTPase-activating"/>
</dbReference>
<dbReference type="PRINTS" id="PR00405">
    <property type="entry name" value="REVINTRACTNG"/>
</dbReference>
<dbReference type="CDD" id="cd08204">
    <property type="entry name" value="ArfGap"/>
    <property type="match status" value="1"/>
</dbReference>
<protein>
    <submittedName>
        <fullName evidence="8">Uncharacterized protein TCIL3000_11_9540</fullName>
    </submittedName>
</protein>
<keyword evidence="4" id="KW-0862">Zinc</keyword>
<keyword evidence="3 5" id="KW-0863">Zinc-finger</keyword>
<keyword evidence="2" id="KW-0479">Metal-binding</keyword>
<dbReference type="FunFam" id="1.10.220.150:FF:000009">
    <property type="entry name" value="stromal membrane-associated protein 1 isoform X1"/>
    <property type="match status" value="1"/>
</dbReference>
<dbReference type="PROSITE" id="PS50115">
    <property type="entry name" value="ARFGAP"/>
    <property type="match status" value="1"/>
</dbReference>
<keyword evidence="1" id="KW-0343">GTPase activation</keyword>
<proteinExistence type="predicted"/>
<dbReference type="AlphaFoldDB" id="G0V1G8"/>